<accession>A0A8S9P525</accession>
<name>A0A8S9P525_BRACR</name>
<evidence type="ECO:0000313" key="2">
    <source>
        <dbReference type="EMBL" id="KAF3508482.1"/>
    </source>
</evidence>
<protein>
    <submittedName>
        <fullName evidence="2">Uncharacterized protein</fullName>
    </submittedName>
</protein>
<feature type="compositionally biased region" description="Low complexity" evidence="1">
    <location>
        <begin position="16"/>
        <end position="26"/>
    </location>
</feature>
<comment type="caution">
    <text evidence="2">The sequence shown here is derived from an EMBL/GenBank/DDBJ whole genome shotgun (WGS) entry which is preliminary data.</text>
</comment>
<feature type="compositionally biased region" description="Polar residues" evidence="1">
    <location>
        <begin position="1"/>
        <end position="15"/>
    </location>
</feature>
<sequence length="176" mass="20108">MDFPMVQSSEVPTKCSSELSSGISEELSPRKIPRNESLLGIFRGMNSSGSLPRKFSMTIPRNISSELPRIGPSENPSKYPEEVLPRYIPRSFPTNWWSSEFPRKLFPRNSVGKFRGKMNFRGLILSCFLGIPSVYSEEIPRKPNFVFPQNIFGNSSGYSEDFIFRRNVRQNTAVFL</sequence>
<dbReference type="AlphaFoldDB" id="A0A8S9P525"/>
<organism evidence="2 3">
    <name type="scientific">Brassica cretica</name>
    <name type="common">Mustard</name>
    <dbReference type="NCBI Taxonomy" id="69181"/>
    <lineage>
        <taxon>Eukaryota</taxon>
        <taxon>Viridiplantae</taxon>
        <taxon>Streptophyta</taxon>
        <taxon>Embryophyta</taxon>
        <taxon>Tracheophyta</taxon>
        <taxon>Spermatophyta</taxon>
        <taxon>Magnoliopsida</taxon>
        <taxon>eudicotyledons</taxon>
        <taxon>Gunneridae</taxon>
        <taxon>Pentapetalae</taxon>
        <taxon>rosids</taxon>
        <taxon>malvids</taxon>
        <taxon>Brassicales</taxon>
        <taxon>Brassicaceae</taxon>
        <taxon>Brassiceae</taxon>
        <taxon>Brassica</taxon>
    </lineage>
</organism>
<proteinExistence type="predicted"/>
<reference evidence="2" key="1">
    <citation type="submission" date="2019-12" db="EMBL/GenBank/DDBJ databases">
        <title>Genome sequencing and annotation of Brassica cretica.</title>
        <authorList>
            <person name="Studholme D.J."/>
            <person name="Sarris P."/>
        </authorList>
    </citation>
    <scope>NUCLEOTIDE SEQUENCE</scope>
    <source>
        <strain evidence="2">PFS-109/04</strain>
        <tissue evidence="2">Leaf</tissue>
    </source>
</reference>
<dbReference type="EMBL" id="QGKX02001521">
    <property type="protein sequence ID" value="KAF3508482.1"/>
    <property type="molecule type" value="Genomic_DNA"/>
</dbReference>
<dbReference type="Proteomes" id="UP000712600">
    <property type="component" value="Unassembled WGS sequence"/>
</dbReference>
<evidence type="ECO:0000256" key="1">
    <source>
        <dbReference type="SAM" id="MobiDB-lite"/>
    </source>
</evidence>
<feature type="region of interest" description="Disordered" evidence="1">
    <location>
        <begin position="1"/>
        <end position="27"/>
    </location>
</feature>
<evidence type="ECO:0000313" key="3">
    <source>
        <dbReference type="Proteomes" id="UP000712600"/>
    </source>
</evidence>
<gene>
    <name evidence="2" type="ORF">F2Q69_00005078</name>
</gene>